<feature type="region of interest" description="Disordered" evidence="1">
    <location>
        <begin position="1"/>
        <end position="52"/>
    </location>
</feature>
<accession>A0A165G039</accession>
<proteinExistence type="predicted"/>
<feature type="compositionally biased region" description="Polar residues" evidence="1">
    <location>
        <begin position="22"/>
        <end position="50"/>
    </location>
</feature>
<gene>
    <name evidence="2" type="ORF">LAESUDRAFT_810630</name>
</gene>
<feature type="compositionally biased region" description="Low complexity" evidence="1">
    <location>
        <begin position="173"/>
        <end position="190"/>
    </location>
</feature>
<feature type="compositionally biased region" description="Basic and acidic residues" evidence="1">
    <location>
        <begin position="272"/>
        <end position="283"/>
    </location>
</feature>
<feature type="region of interest" description="Disordered" evidence="1">
    <location>
        <begin position="144"/>
        <end position="209"/>
    </location>
</feature>
<feature type="region of interest" description="Disordered" evidence="1">
    <location>
        <begin position="109"/>
        <end position="129"/>
    </location>
</feature>
<feature type="compositionally biased region" description="Low complexity" evidence="1">
    <location>
        <begin position="109"/>
        <end position="127"/>
    </location>
</feature>
<organism evidence="2 3">
    <name type="scientific">Laetiporus sulphureus 93-53</name>
    <dbReference type="NCBI Taxonomy" id="1314785"/>
    <lineage>
        <taxon>Eukaryota</taxon>
        <taxon>Fungi</taxon>
        <taxon>Dikarya</taxon>
        <taxon>Basidiomycota</taxon>
        <taxon>Agaricomycotina</taxon>
        <taxon>Agaricomycetes</taxon>
        <taxon>Polyporales</taxon>
        <taxon>Laetiporus</taxon>
    </lineage>
</organism>
<dbReference type="Proteomes" id="UP000076871">
    <property type="component" value="Unassembled WGS sequence"/>
</dbReference>
<feature type="compositionally biased region" description="Low complexity" evidence="1">
    <location>
        <begin position="293"/>
        <end position="304"/>
    </location>
</feature>
<dbReference type="AlphaFoldDB" id="A0A165G039"/>
<feature type="compositionally biased region" description="Polar residues" evidence="1">
    <location>
        <begin position="232"/>
        <end position="241"/>
    </location>
</feature>
<dbReference type="GeneID" id="63831265"/>
<sequence length="315" mass="33971">MPSLRRTLSYPEARGAPYTQPAEPSSSSSDTDANETRTNAPNLRRSSGSDASHRRVLAEIDWWIVQDGQCKDADASTHENNATDTDAEVRTGNDDVAVTPALAHDDAVAAATEAWRSPSPSAPSPSADVASITPFFADLSLESTDSDSEVLSPLPQFAELSISPRTPERHSRTPSSDSSDSSDSSRSSSPMPSPFTLHSMPAFDTTFPTLSTKSENGFLDLDFGFTSDPDVPSSTDFQTSDMDAPCVGHRPTLASKSGDQARPASYSYTETAKSDEESRHSWDDLWYDDTDSSDSCSQSPSYFSLSSTDVDDLFY</sequence>
<dbReference type="EMBL" id="KV427611">
    <property type="protein sequence ID" value="KZT09648.1"/>
    <property type="molecule type" value="Genomic_DNA"/>
</dbReference>
<dbReference type="OrthoDB" id="3236040at2759"/>
<evidence type="ECO:0000256" key="1">
    <source>
        <dbReference type="SAM" id="MobiDB-lite"/>
    </source>
</evidence>
<evidence type="ECO:0000313" key="2">
    <source>
        <dbReference type="EMBL" id="KZT09648.1"/>
    </source>
</evidence>
<dbReference type="STRING" id="1314785.A0A165G039"/>
<reference evidence="2 3" key="1">
    <citation type="journal article" date="2016" name="Mol. Biol. Evol.">
        <title>Comparative Genomics of Early-Diverging Mushroom-Forming Fungi Provides Insights into the Origins of Lignocellulose Decay Capabilities.</title>
        <authorList>
            <person name="Nagy L.G."/>
            <person name="Riley R."/>
            <person name="Tritt A."/>
            <person name="Adam C."/>
            <person name="Daum C."/>
            <person name="Floudas D."/>
            <person name="Sun H."/>
            <person name="Yadav J.S."/>
            <person name="Pangilinan J."/>
            <person name="Larsson K.H."/>
            <person name="Matsuura K."/>
            <person name="Barry K."/>
            <person name="Labutti K."/>
            <person name="Kuo R."/>
            <person name="Ohm R.A."/>
            <person name="Bhattacharya S.S."/>
            <person name="Shirouzu T."/>
            <person name="Yoshinaga Y."/>
            <person name="Martin F.M."/>
            <person name="Grigoriev I.V."/>
            <person name="Hibbett D.S."/>
        </authorList>
    </citation>
    <scope>NUCLEOTIDE SEQUENCE [LARGE SCALE GENOMIC DNA]</scope>
    <source>
        <strain evidence="2 3">93-53</strain>
    </source>
</reference>
<name>A0A165G039_9APHY</name>
<protein>
    <submittedName>
        <fullName evidence="2">Uncharacterized protein</fullName>
    </submittedName>
</protein>
<evidence type="ECO:0000313" key="3">
    <source>
        <dbReference type="Proteomes" id="UP000076871"/>
    </source>
</evidence>
<feature type="region of interest" description="Disordered" evidence="1">
    <location>
        <begin position="221"/>
        <end position="315"/>
    </location>
</feature>
<dbReference type="RefSeq" id="XP_040767388.1">
    <property type="nucleotide sequence ID" value="XM_040914237.1"/>
</dbReference>
<keyword evidence="3" id="KW-1185">Reference proteome</keyword>
<dbReference type="InParanoid" id="A0A165G039"/>